<name>A0ABY5YF97_9DEIO</name>
<feature type="chain" id="PRO_5045818503" evidence="1">
    <location>
        <begin position="22"/>
        <end position="118"/>
    </location>
</feature>
<dbReference type="RefSeq" id="WP_260559764.1">
    <property type="nucleotide sequence ID" value="NZ_BAABEC010000180.1"/>
</dbReference>
<dbReference type="Proteomes" id="UP001060261">
    <property type="component" value="Chromosome"/>
</dbReference>
<keyword evidence="3" id="KW-1185">Reference proteome</keyword>
<keyword evidence="1" id="KW-0732">Signal</keyword>
<evidence type="ECO:0000256" key="1">
    <source>
        <dbReference type="SAM" id="SignalP"/>
    </source>
</evidence>
<evidence type="ECO:0000313" key="3">
    <source>
        <dbReference type="Proteomes" id="UP001060261"/>
    </source>
</evidence>
<reference evidence="2" key="1">
    <citation type="submission" date="2022-09" db="EMBL/GenBank/DDBJ databases">
        <title>genome sequence of Deinococcus rubellus.</title>
        <authorList>
            <person name="Srinivasan S."/>
        </authorList>
    </citation>
    <scope>NUCLEOTIDE SEQUENCE</scope>
    <source>
        <strain evidence="2">Ant6</strain>
    </source>
</reference>
<proteinExistence type="predicted"/>
<dbReference type="EMBL" id="CP104213">
    <property type="protein sequence ID" value="UWX63478.1"/>
    <property type="molecule type" value="Genomic_DNA"/>
</dbReference>
<protein>
    <submittedName>
        <fullName evidence="2">Uncharacterized protein</fullName>
    </submittedName>
</protein>
<gene>
    <name evidence="2" type="ORF">N0D28_12095</name>
</gene>
<sequence>MKRPVRILTALMIAFASSASAASLYWTSTPTNAGRTSTCLSFAQSSFRYLGYQGIRVTPGIEVSGSKSGVYVAVTCIGTQPRATAMVMAVGDDGNLVNKLQGEMALRVSKVICFDTCD</sequence>
<feature type="signal peptide" evidence="1">
    <location>
        <begin position="1"/>
        <end position="21"/>
    </location>
</feature>
<evidence type="ECO:0000313" key="2">
    <source>
        <dbReference type="EMBL" id="UWX63478.1"/>
    </source>
</evidence>
<accession>A0ABY5YF97</accession>
<organism evidence="2 3">
    <name type="scientific">Deinococcus rubellus</name>
    <dbReference type="NCBI Taxonomy" id="1889240"/>
    <lineage>
        <taxon>Bacteria</taxon>
        <taxon>Thermotogati</taxon>
        <taxon>Deinococcota</taxon>
        <taxon>Deinococci</taxon>
        <taxon>Deinococcales</taxon>
        <taxon>Deinococcaceae</taxon>
        <taxon>Deinococcus</taxon>
    </lineage>
</organism>